<dbReference type="Proteomes" id="UP000198310">
    <property type="component" value="Unassembled WGS sequence"/>
</dbReference>
<feature type="compositionally biased region" description="Basic and acidic residues" evidence="1">
    <location>
        <begin position="10"/>
        <end position="20"/>
    </location>
</feature>
<dbReference type="AlphaFoldDB" id="A0A238V7S7"/>
<dbReference type="Pfam" id="PF09949">
    <property type="entry name" value="APP1_cat"/>
    <property type="match status" value="1"/>
</dbReference>
<evidence type="ECO:0000256" key="1">
    <source>
        <dbReference type="SAM" id="MobiDB-lite"/>
    </source>
</evidence>
<sequence>MGKSNLEAHYSGEAEQEFKARSLTPRPAQPLLEILHPYTYMASLLNKLSDWSERADDVLTRARARLGLLHPLQVVSYRSYGTPDRLYVKGRLLTDKGIGEPDPSDSRWHNLLNMYRRFDSNEISGAVLDVRPADGSAHPVVTDEEGYFTLNLEPKVLPEPIDYLWYPVDVAVQQVPAPFPLPAQLATQAMVLIPPADAEYGIISDLDDTVIQTSATDLLRMARTVLLRNARSRLPFKGVAEFYRQLQLGRNGKRNNPFFYVSSSPWNLYDLLEDFLNLNDIPPGPLLLRDMALGGKKAGDASAHHGHKLKEIDNLLLTYPKLPFVLIGDSGQEDANIYREVVRRHPGRILAIYIRDVNLPERSAMVARVSEELRSDKVEMLLVKDTVQAAEHAAGAGLVFQEAVSAVEAEKQKDEQPDDNGELDGKGSGQPVMK</sequence>
<dbReference type="InterPro" id="IPR019236">
    <property type="entry name" value="APP1_cat"/>
</dbReference>
<dbReference type="PANTHER" id="PTHR28208:SF3">
    <property type="entry name" value="PHOSPHATIDATE PHOSPHATASE APP1"/>
    <property type="match status" value="1"/>
</dbReference>
<evidence type="ECO:0000259" key="2">
    <source>
        <dbReference type="Pfam" id="PF09949"/>
    </source>
</evidence>
<keyword evidence="4" id="KW-1185">Reference proteome</keyword>
<reference evidence="4" key="1">
    <citation type="submission" date="2017-06" db="EMBL/GenBank/DDBJ databases">
        <authorList>
            <person name="Varghese N."/>
            <person name="Submissions S."/>
        </authorList>
    </citation>
    <scope>NUCLEOTIDE SEQUENCE [LARGE SCALE GENOMIC DNA]</scope>
    <source>
        <strain evidence="4">DSM 28041</strain>
    </source>
</reference>
<proteinExistence type="predicted"/>
<feature type="region of interest" description="Disordered" evidence="1">
    <location>
        <begin position="407"/>
        <end position="434"/>
    </location>
</feature>
<dbReference type="GO" id="GO:0008195">
    <property type="term" value="F:phosphatidate phosphatase activity"/>
    <property type="evidence" value="ECO:0007669"/>
    <property type="project" value="InterPro"/>
</dbReference>
<evidence type="ECO:0000313" key="4">
    <source>
        <dbReference type="Proteomes" id="UP000198310"/>
    </source>
</evidence>
<feature type="domain" description="Phosphatidate phosphatase APP1 catalytic" evidence="2">
    <location>
        <begin position="200"/>
        <end position="356"/>
    </location>
</feature>
<protein>
    <submittedName>
        <fullName evidence="3">Phosphatidate phosphatase APP1</fullName>
    </submittedName>
</protein>
<feature type="region of interest" description="Disordered" evidence="1">
    <location>
        <begin position="1"/>
        <end position="22"/>
    </location>
</feature>
<organism evidence="3 4">
    <name type="scientific">Hymenobacter mucosus</name>
    <dbReference type="NCBI Taxonomy" id="1411120"/>
    <lineage>
        <taxon>Bacteria</taxon>
        <taxon>Pseudomonadati</taxon>
        <taxon>Bacteroidota</taxon>
        <taxon>Cytophagia</taxon>
        <taxon>Cytophagales</taxon>
        <taxon>Hymenobacteraceae</taxon>
        <taxon>Hymenobacter</taxon>
    </lineage>
</organism>
<dbReference type="InterPro" id="IPR052935">
    <property type="entry name" value="Mg2+_PAP"/>
</dbReference>
<accession>A0A238V7S7</accession>
<name>A0A238V7S7_9BACT</name>
<dbReference type="EMBL" id="FZNS01000001">
    <property type="protein sequence ID" value="SNR30502.1"/>
    <property type="molecule type" value="Genomic_DNA"/>
</dbReference>
<dbReference type="PANTHER" id="PTHR28208">
    <property type="entry name" value="PHOSPHATIDATE PHOSPHATASE APP1"/>
    <property type="match status" value="1"/>
</dbReference>
<evidence type="ECO:0000313" key="3">
    <source>
        <dbReference type="EMBL" id="SNR30502.1"/>
    </source>
</evidence>
<gene>
    <name evidence="3" type="ORF">SAMN06269173_101275</name>
</gene>